<evidence type="ECO:0000256" key="1">
    <source>
        <dbReference type="SAM" id="MobiDB-lite"/>
    </source>
</evidence>
<protein>
    <submittedName>
        <fullName evidence="2">Uncharacterized protein</fullName>
    </submittedName>
</protein>
<feature type="compositionally biased region" description="Basic and acidic residues" evidence="1">
    <location>
        <begin position="11"/>
        <end position="26"/>
    </location>
</feature>
<gene>
    <name evidence="2" type="ORF">uav_018</name>
</gene>
<accession>A0A975UUD8</accession>
<evidence type="ECO:0000313" key="3">
    <source>
        <dbReference type="Proteomes" id="UP001058093"/>
    </source>
</evidence>
<name>A0A975UUD8_9CAUD</name>
<proteinExistence type="predicted"/>
<dbReference type="EMBL" id="MZ605293">
    <property type="protein sequence ID" value="QYW06549.1"/>
    <property type="molecule type" value="Genomic_DNA"/>
</dbReference>
<organism evidence="2 3">
    <name type="scientific">Pseudomonas phage UAVern</name>
    <dbReference type="NCBI Taxonomy" id="2856997"/>
    <lineage>
        <taxon>Viruses</taxon>
        <taxon>Duplodnaviria</taxon>
        <taxon>Heunggongvirae</taxon>
        <taxon>Uroviricota</taxon>
        <taxon>Caudoviricetes</taxon>
        <taxon>Vandenendeviridae</taxon>
        <taxon>Gorskivirinae</taxon>
        <taxon>Uavernvirus</taxon>
        <taxon>Uavernvirus uavern</taxon>
    </lineage>
</organism>
<keyword evidence="3" id="KW-1185">Reference proteome</keyword>
<reference evidence="2" key="1">
    <citation type="submission" date="2021-07" db="EMBL/GenBank/DDBJ databases">
        <title>Complete genome sequence and phylogenomic analysis of the two lytic bacteriophage isolated from terrestrial biotopes of Antarctica.</title>
        <authorList>
            <person name="Holovan V."/>
            <person name="Rabalski L."/>
            <person name="Zlatohurska M."/>
            <person name="Andriichuk O."/>
            <person name="Budzanivska I."/>
            <person name="Shevchenko O."/>
            <person name="Gupalo A."/>
        </authorList>
    </citation>
    <scope>NUCLEOTIDE SEQUENCE</scope>
</reference>
<sequence length="53" mass="6228">MSRKATVNDFANEREYEAHKRQLRKDSRNRRQSSTGRRGFEFQPVAPAMGTEE</sequence>
<feature type="region of interest" description="Disordered" evidence="1">
    <location>
        <begin position="1"/>
        <end position="53"/>
    </location>
</feature>
<evidence type="ECO:0000313" key="2">
    <source>
        <dbReference type="EMBL" id="QYW06549.1"/>
    </source>
</evidence>
<dbReference type="Proteomes" id="UP001058093">
    <property type="component" value="Segment"/>
</dbReference>